<feature type="non-terminal residue" evidence="2">
    <location>
        <position position="41"/>
    </location>
</feature>
<comment type="caution">
    <text evidence="2">The sequence shown here is derived from an EMBL/GenBank/DDBJ whole genome shotgun (WGS) entry which is preliminary data.</text>
</comment>
<dbReference type="EMBL" id="JAAVJC010000153">
    <property type="protein sequence ID" value="NJQ16458.1"/>
    <property type="molecule type" value="Genomic_DNA"/>
</dbReference>
<dbReference type="SUPFAM" id="SSF55785">
    <property type="entry name" value="PYP-like sensor domain (PAS domain)"/>
    <property type="match status" value="1"/>
</dbReference>
<dbReference type="CDD" id="cd00130">
    <property type="entry name" value="PAS"/>
    <property type="match status" value="1"/>
</dbReference>
<dbReference type="InterPro" id="IPR035965">
    <property type="entry name" value="PAS-like_dom_sf"/>
</dbReference>
<dbReference type="PROSITE" id="PS50112">
    <property type="entry name" value="PAS"/>
    <property type="match status" value="1"/>
</dbReference>
<dbReference type="InterPro" id="IPR000014">
    <property type="entry name" value="PAS"/>
</dbReference>
<dbReference type="Pfam" id="PF00989">
    <property type="entry name" value="PAS"/>
    <property type="match status" value="1"/>
</dbReference>
<evidence type="ECO:0000313" key="3">
    <source>
        <dbReference type="Proteomes" id="UP000727056"/>
    </source>
</evidence>
<reference evidence="2 3" key="1">
    <citation type="submission" date="2020-03" db="EMBL/GenBank/DDBJ databases">
        <title>Draft genome of Streptomyces sp. ventii, isolated from the Axial Seamount in the Pacific Ocean, and resequencing of the two type strains Streptomyces lonarensis strain NCL 716 and Streptomyces bohaiensis strain 11A07.</title>
        <authorList>
            <person name="Loughran R.M."/>
            <person name="Pfannmuller K.M."/>
            <person name="Wasson B.J."/>
            <person name="Deadmond M.C."/>
            <person name="Paddock B.E."/>
            <person name="Koyack M.J."/>
            <person name="Gallegos D.A."/>
            <person name="Mitchell E.A."/>
            <person name="Ushijima B."/>
            <person name="Saw J.H."/>
            <person name="Mcphail K.L."/>
            <person name="Videau P."/>
        </authorList>
    </citation>
    <scope>NUCLEOTIDE SEQUENCE [LARGE SCALE GENOMIC DNA]</scope>
    <source>
        <strain evidence="2 3">11A07</strain>
    </source>
</reference>
<evidence type="ECO:0000259" key="1">
    <source>
        <dbReference type="PROSITE" id="PS50112"/>
    </source>
</evidence>
<protein>
    <submittedName>
        <fullName evidence="2">PAS domain-containing protein</fullName>
    </submittedName>
</protein>
<gene>
    <name evidence="2" type="ORF">HCN52_16325</name>
</gene>
<name>A0ABX1CEA2_9ACTN</name>
<dbReference type="Gene3D" id="3.30.450.20">
    <property type="entry name" value="PAS domain"/>
    <property type="match status" value="1"/>
</dbReference>
<dbReference type="Proteomes" id="UP000727056">
    <property type="component" value="Unassembled WGS sequence"/>
</dbReference>
<accession>A0ABX1CEA2</accession>
<dbReference type="InterPro" id="IPR013767">
    <property type="entry name" value="PAS_fold"/>
</dbReference>
<evidence type="ECO:0000313" key="2">
    <source>
        <dbReference type="EMBL" id="NJQ16458.1"/>
    </source>
</evidence>
<feature type="domain" description="PAS" evidence="1">
    <location>
        <begin position="1"/>
        <end position="41"/>
    </location>
</feature>
<keyword evidence="3" id="KW-1185">Reference proteome</keyword>
<sequence>MRPDDLPDGLVIADSQGRVTCFNAEAARLTGTDPAQALGSP</sequence>
<organism evidence="2 3">
    <name type="scientific">Streptomyces bohaiensis</name>
    <dbReference type="NCBI Taxonomy" id="1431344"/>
    <lineage>
        <taxon>Bacteria</taxon>
        <taxon>Bacillati</taxon>
        <taxon>Actinomycetota</taxon>
        <taxon>Actinomycetes</taxon>
        <taxon>Kitasatosporales</taxon>
        <taxon>Streptomycetaceae</taxon>
        <taxon>Streptomyces</taxon>
    </lineage>
</organism>
<proteinExistence type="predicted"/>